<evidence type="ECO:0000313" key="2">
    <source>
        <dbReference type="Proteomes" id="UP000236291"/>
    </source>
</evidence>
<organism evidence="1 2">
    <name type="scientific">Trifolium pratense</name>
    <name type="common">Red clover</name>
    <dbReference type="NCBI Taxonomy" id="57577"/>
    <lineage>
        <taxon>Eukaryota</taxon>
        <taxon>Viridiplantae</taxon>
        <taxon>Streptophyta</taxon>
        <taxon>Embryophyta</taxon>
        <taxon>Tracheophyta</taxon>
        <taxon>Spermatophyta</taxon>
        <taxon>Magnoliopsida</taxon>
        <taxon>eudicotyledons</taxon>
        <taxon>Gunneridae</taxon>
        <taxon>Pentapetalae</taxon>
        <taxon>rosids</taxon>
        <taxon>fabids</taxon>
        <taxon>Fabales</taxon>
        <taxon>Fabaceae</taxon>
        <taxon>Papilionoideae</taxon>
        <taxon>50 kb inversion clade</taxon>
        <taxon>NPAAA clade</taxon>
        <taxon>Hologalegina</taxon>
        <taxon>IRL clade</taxon>
        <taxon>Trifolieae</taxon>
        <taxon>Trifolium</taxon>
    </lineage>
</organism>
<reference evidence="1 2" key="2">
    <citation type="journal article" date="2017" name="Front. Plant Sci.">
        <title>Gene Classification and Mining of Molecular Markers Useful in Red Clover (Trifolium pratense) Breeding.</title>
        <authorList>
            <person name="Istvanek J."/>
            <person name="Dluhosova J."/>
            <person name="Dluhos P."/>
            <person name="Patkova L."/>
            <person name="Nedelnik J."/>
            <person name="Repkova J."/>
        </authorList>
    </citation>
    <scope>NUCLEOTIDE SEQUENCE [LARGE SCALE GENOMIC DNA]</scope>
    <source>
        <strain evidence="2">cv. Tatra</strain>
        <tissue evidence="1">Young leaves</tissue>
    </source>
</reference>
<gene>
    <name evidence="1" type="ORF">L195_g061717</name>
</gene>
<proteinExistence type="predicted"/>
<feature type="non-terminal residue" evidence="1">
    <location>
        <position position="1"/>
    </location>
</feature>
<evidence type="ECO:0000313" key="1">
    <source>
        <dbReference type="EMBL" id="PNX63612.1"/>
    </source>
</evidence>
<comment type="caution">
    <text evidence="1">The sequence shown here is derived from an EMBL/GenBank/DDBJ whole genome shotgun (WGS) entry which is preliminary data.</text>
</comment>
<dbReference type="AlphaFoldDB" id="A0A2K3KBG4"/>
<dbReference type="Proteomes" id="UP000236291">
    <property type="component" value="Unassembled WGS sequence"/>
</dbReference>
<reference evidence="1 2" key="1">
    <citation type="journal article" date="2014" name="Am. J. Bot.">
        <title>Genome assembly and annotation for red clover (Trifolium pratense; Fabaceae).</title>
        <authorList>
            <person name="Istvanek J."/>
            <person name="Jaros M."/>
            <person name="Krenek A."/>
            <person name="Repkova J."/>
        </authorList>
    </citation>
    <scope>NUCLEOTIDE SEQUENCE [LARGE SCALE GENOMIC DNA]</scope>
    <source>
        <strain evidence="2">cv. Tatra</strain>
        <tissue evidence="1">Young leaves</tissue>
    </source>
</reference>
<accession>A0A2K3KBG4</accession>
<sequence>WRDEKAVKLKKICNKSFPLYHDDLSSWHDNPEEIFHRGHDEAKIHAIVATMGAMDAQESPKPS</sequence>
<protein>
    <submittedName>
        <fullName evidence="1">Uncharacterized protein</fullName>
    </submittedName>
</protein>
<dbReference type="EMBL" id="ASHM01156769">
    <property type="protein sequence ID" value="PNX63612.1"/>
    <property type="molecule type" value="Genomic_DNA"/>
</dbReference>
<name>A0A2K3KBG4_TRIPR</name>